<dbReference type="CDD" id="cd00082">
    <property type="entry name" value="HisKA"/>
    <property type="match status" value="1"/>
</dbReference>
<organism evidence="10 11">
    <name type="scientific">Thermosipho ferrireducens</name>
    <dbReference type="NCBI Taxonomy" id="2571116"/>
    <lineage>
        <taxon>Bacteria</taxon>
        <taxon>Thermotogati</taxon>
        <taxon>Thermotogota</taxon>
        <taxon>Thermotogae</taxon>
        <taxon>Thermotogales</taxon>
        <taxon>Fervidobacteriaceae</taxon>
        <taxon>Thermosipho</taxon>
    </lineage>
</organism>
<dbReference type="InterPro" id="IPR036097">
    <property type="entry name" value="HisK_dim/P_sf"/>
</dbReference>
<dbReference type="PANTHER" id="PTHR45453:SF1">
    <property type="entry name" value="PHOSPHATE REGULON SENSOR PROTEIN PHOR"/>
    <property type="match status" value="1"/>
</dbReference>
<proteinExistence type="predicted"/>
<reference evidence="10 11" key="1">
    <citation type="submission" date="2021-03" db="EMBL/GenBank/DDBJ databases">
        <title>Thermosipho ferrireducens sp.nov., an anaerobic thermophilic iron-reducing bacterium isolated from a deep-sea hydrothermal sulfide deposits.</title>
        <authorList>
            <person name="Zeng X."/>
            <person name="Chen Y."/>
            <person name="Shao Z."/>
        </authorList>
    </citation>
    <scope>NUCLEOTIDE SEQUENCE [LARGE SCALE GENOMIC DNA]</scope>
    <source>
        <strain evidence="10 11">JL129W03</strain>
    </source>
</reference>
<dbReference type="Proteomes" id="UP000671862">
    <property type="component" value="Chromosome"/>
</dbReference>
<dbReference type="InterPro" id="IPR004358">
    <property type="entry name" value="Sig_transdc_His_kin-like_C"/>
</dbReference>
<feature type="transmembrane region" description="Helical" evidence="8">
    <location>
        <begin position="6"/>
        <end position="25"/>
    </location>
</feature>
<dbReference type="InterPro" id="IPR050351">
    <property type="entry name" value="BphY/WalK/GraS-like"/>
</dbReference>
<dbReference type="CDD" id="cd00130">
    <property type="entry name" value="PAS"/>
    <property type="match status" value="1"/>
</dbReference>
<dbReference type="Pfam" id="PF00512">
    <property type="entry name" value="HisKA"/>
    <property type="match status" value="1"/>
</dbReference>
<evidence type="ECO:0000259" key="9">
    <source>
        <dbReference type="PROSITE" id="PS50109"/>
    </source>
</evidence>
<dbReference type="SUPFAM" id="SSF47384">
    <property type="entry name" value="Homodimeric domain of signal transducing histidine kinase"/>
    <property type="match status" value="1"/>
</dbReference>
<keyword evidence="8" id="KW-0812">Transmembrane</keyword>
<dbReference type="PRINTS" id="PR00344">
    <property type="entry name" value="BCTRLSENSOR"/>
</dbReference>
<protein>
    <recommendedName>
        <fullName evidence="2">histidine kinase</fullName>
        <ecNumber evidence="2">2.7.13.3</ecNumber>
    </recommendedName>
</protein>
<dbReference type="InterPro" id="IPR000014">
    <property type="entry name" value="PAS"/>
</dbReference>
<dbReference type="InterPro" id="IPR035965">
    <property type="entry name" value="PAS-like_dom_sf"/>
</dbReference>
<keyword evidence="5" id="KW-0418">Kinase</keyword>
<dbReference type="Gene3D" id="1.10.287.130">
    <property type="match status" value="1"/>
</dbReference>
<keyword evidence="6" id="KW-0902">Two-component regulatory system</keyword>
<keyword evidence="8" id="KW-1133">Transmembrane helix</keyword>
<dbReference type="Gene3D" id="3.30.565.10">
    <property type="entry name" value="Histidine kinase-like ATPase, C-terminal domain"/>
    <property type="match status" value="1"/>
</dbReference>
<dbReference type="SMART" id="SM00387">
    <property type="entry name" value="HATPase_c"/>
    <property type="match status" value="1"/>
</dbReference>
<comment type="catalytic activity">
    <reaction evidence="1">
        <text>ATP + protein L-histidine = ADP + protein N-phospho-L-histidine.</text>
        <dbReference type="EC" id="2.7.13.3"/>
    </reaction>
</comment>
<evidence type="ECO:0000256" key="3">
    <source>
        <dbReference type="ARBA" id="ARBA00022553"/>
    </source>
</evidence>
<keyword evidence="4" id="KW-0808">Transferase</keyword>
<evidence type="ECO:0000313" key="10">
    <source>
        <dbReference type="EMBL" id="QTA37427.1"/>
    </source>
</evidence>
<accession>A0ABX7S738</accession>
<dbReference type="Gene3D" id="3.30.450.20">
    <property type="entry name" value="PAS domain"/>
    <property type="match status" value="1"/>
</dbReference>
<evidence type="ECO:0000256" key="6">
    <source>
        <dbReference type="ARBA" id="ARBA00023012"/>
    </source>
</evidence>
<dbReference type="Pfam" id="PF00989">
    <property type="entry name" value="PAS"/>
    <property type="match status" value="1"/>
</dbReference>
<dbReference type="InterPro" id="IPR003661">
    <property type="entry name" value="HisK_dim/P_dom"/>
</dbReference>
<evidence type="ECO:0000256" key="1">
    <source>
        <dbReference type="ARBA" id="ARBA00000085"/>
    </source>
</evidence>
<evidence type="ECO:0000256" key="8">
    <source>
        <dbReference type="SAM" id="Phobius"/>
    </source>
</evidence>
<dbReference type="SUPFAM" id="SSF55874">
    <property type="entry name" value="ATPase domain of HSP90 chaperone/DNA topoisomerase II/histidine kinase"/>
    <property type="match status" value="1"/>
</dbReference>
<dbReference type="InterPro" id="IPR036890">
    <property type="entry name" value="HATPase_C_sf"/>
</dbReference>
<dbReference type="RefSeq" id="WP_207566152.1">
    <property type="nucleotide sequence ID" value="NZ_CP071446.1"/>
</dbReference>
<keyword evidence="7 8" id="KW-0472">Membrane</keyword>
<dbReference type="PROSITE" id="PS50109">
    <property type="entry name" value="HIS_KIN"/>
    <property type="match status" value="1"/>
</dbReference>
<dbReference type="InterPro" id="IPR013767">
    <property type="entry name" value="PAS_fold"/>
</dbReference>
<dbReference type="PANTHER" id="PTHR45453">
    <property type="entry name" value="PHOSPHATE REGULON SENSOR PROTEIN PHOR"/>
    <property type="match status" value="1"/>
</dbReference>
<dbReference type="CDD" id="cd16922">
    <property type="entry name" value="HATPase_EvgS-ArcB-TorS-like"/>
    <property type="match status" value="1"/>
</dbReference>
<dbReference type="Pfam" id="PF02518">
    <property type="entry name" value="HATPase_c"/>
    <property type="match status" value="1"/>
</dbReference>
<evidence type="ECO:0000256" key="7">
    <source>
        <dbReference type="ARBA" id="ARBA00023136"/>
    </source>
</evidence>
<evidence type="ECO:0000256" key="2">
    <source>
        <dbReference type="ARBA" id="ARBA00012438"/>
    </source>
</evidence>
<dbReference type="SUPFAM" id="SSF55785">
    <property type="entry name" value="PYP-like sensor domain (PAS domain)"/>
    <property type="match status" value="1"/>
</dbReference>
<dbReference type="EMBL" id="CP071446">
    <property type="protein sequence ID" value="QTA37427.1"/>
    <property type="molecule type" value="Genomic_DNA"/>
</dbReference>
<dbReference type="EC" id="2.7.13.3" evidence="2"/>
<keyword evidence="11" id="KW-1185">Reference proteome</keyword>
<gene>
    <name evidence="10" type="ORF">JYK00_06720</name>
</gene>
<name>A0ABX7S738_9BACT</name>
<evidence type="ECO:0000256" key="4">
    <source>
        <dbReference type="ARBA" id="ARBA00022679"/>
    </source>
</evidence>
<sequence>MKLYFWLIFLGTISFTLFTFYRKALKELKEYKNSFRKVAEVIGEDVDSPHLYIAEKVKKRIKELEEKNYELDISRRNQLTILNNIIDPIIIAKSDGTITFANIAGRDITRPGVEGRKIYEVFEEYFVNQMFDEAVKTKQLQSGEITLYVDGEKRYYVVKIVPVQLEGNNDRYIIVLYDITKERTLEKIRHEFISNVSHELRTPLTSIHGYAEALIDDDLSNKKLVKRFLRIIESEAARMTRLINDLLDLEKLESGETSFEFEKLNFADVLEHVRHIIEPLAEDYGVEVEFEYPDELDLVGDHDRLIQMILNLVDNAVKYTSLKEKGEKKVTVRSYNDNGNVIFIVKDTGVGIPEEAQKRLFERFYRVDKARSRKMGGTGLGLSIVKTIVERHNGTIEFSSKPGVGTMFKVILPKDYVKQEDVKNESV</sequence>
<dbReference type="InterPro" id="IPR003594">
    <property type="entry name" value="HATPase_dom"/>
</dbReference>
<evidence type="ECO:0000313" key="11">
    <source>
        <dbReference type="Proteomes" id="UP000671862"/>
    </source>
</evidence>
<evidence type="ECO:0000256" key="5">
    <source>
        <dbReference type="ARBA" id="ARBA00022777"/>
    </source>
</evidence>
<dbReference type="SMART" id="SM00388">
    <property type="entry name" value="HisKA"/>
    <property type="match status" value="1"/>
</dbReference>
<feature type="domain" description="Histidine kinase" evidence="9">
    <location>
        <begin position="195"/>
        <end position="416"/>
    </location>
</feature>
<dbReference type="SMART" id="SM00091">
    <property type="entry name" value="PAS"/>
    <property type="match status" value="1"/>
</dbReference>
<dbReference type="InterPro" id="IPR005467">
    <property type="entry name" value="His_kinase_dom"/>
</dbReference>
<keyword evidence="3" id="KW-0597">Phosphoprotein</keyword>